<evidence type="ECO:0000259" key="1">
    <source>
        <dbReference type="Pfam" id="PF13518"/>
    </source>
</evidence>
<dbReference type="EMBL" id="JAPWGM010000002">
    <property type="protein sequence ID" value="MCZ4243526.1"/>
    <property type="molecule type" value="Genomic_DNA"/>
</dbReference>
<dbReference type="Proteomes" id="UP001144347">
    <property type="component" value="Unassembled WGS sequence"/>
</dbReference>
<organism evidence="2 3">
    <name type="scientific">Pedobacter punctiformis</name>
    <dbReference type="NCBI Taxonomy" id="3004097"/>
    <lineage>
        <taxon>Bacteria</taxon>
        <taxon>Pseudomonadati</taxon>
        <taxon>Bacteroidota</taxon>
        <taxon>Sphingobacteriia</taxon>
        <taxon>Sphingobacteriales</taxon>
        <taxon>Sphingobacteriaceae</taxon>
        <taxon>Pedobacter</taxon>
    </lineage>
</organism>
<sequence length="103" mass="12433">MPDMNLKQKQPANINDIMNALNEYMEGNNIESVCKIYGIDTSTFYRWHSRYGIFAMKYYQMKAEYEHLKKMYQVLFESHETLYEILNTASEFRKKPEEKNQDL</sequence>
<gene>
    <name evidence="2" type="ORF">O0955_05855</name>
</gene>
<comment type="caution">
    <text evidence="2">The sequence shown here is derived from an EMBL/GenBank/DDBJ whole genome shotgun (WGS) entry which is preliminary data.</text>
</comment>
<dbReference type="InterPro" id="IPR009057">
    <property type="entry name" value="Homeodomain-like_sf"/>
</dbReference>
<accession>A0ABT4L6H3</accession>
<proteinExistence type="predicted"/>
<feature type="domain" description="Insertion element IS150 protein InsJ-like helix-turn-helix" evidence="1">
    <location>
        <begin position="19"/>
        <end position="52"/>
    </location>
</feature>
<evidence type="ECO:0000313" key="2">
    <source>
        <dbReference type="EMBL" id="MCZ4243526.1"/>
    </source>
</evidence>
<reference evidence="2" key="1">
    <citation type="submission" date="2022-12" db="EMBL/GenBank/DDBJ databases">
        <title>Genome sequence of HCMS5-2.</title>
        <authorList>
            <person name="Woo H."/>
        </authorList>
    </citation>
    <scope>NUCLEOTIDE SEQUENCE</scope>
    <source>
        <strain evidence="2">HCMS5-2</strain>
    </source>
</reference>
<dbReference type="Pfam" id="PF13518">
    <property type="entry name" value="HTH_28"/>
    <property type="match status" value="1"/>
</dbReference>
<dbReference type="RefSeq" id="WP_269426606.1">
    <property type="nucleotide sequence ID" value="NZ_JAPWGM010000002.1"/>
</dbReference>
<name>A0ABT4L6H3_9SPHI</name>
<protein>
    <submittedName>
        <fullName evidence="2">Helix-turn-helix domain-containing protein</fullName>
    </submittedName>
</protein>
<dbReference type="InterPro" id="IPR055247">
    <property type="entry name" value="InsJ-like_HTH"/>
</dbReference>
<keyword evidence="3" id="KW-1185">Reference proteome</keyword>
<dbReference type="SUPFAM" id="SSF46689">
    <property type="entry name" value="Homeodomain-like"/>
    <property type="match status" value="1"/>
</dbReference>
<evidence type="ECO:0000313" key="3">
    <source>
        <dbReference type="Proteomes" id="UP001144347"/>
    </source>
</evidence>